<dbReference type="Gene3D" id="2.30.130.10">
    <property type="entry name" value="PUA domain"/>
    <property type="match status" value="1"/>
</dbReference>
<dbReference type="GO" id="GO:0003723">
    <property type="term" value="F:RNA binding"/>
    <property type="evidence" value="ECO:0007669"/>
    <property type="project" value="InterPro"/>
</dbReference>
<dbReference type="SUPFAM" id="SSF53633">
    <property type="entry name" value="Carbamate kinase-like"/>
    <property type="match status" value="1"/>
</dbReference>
<keyword evidence="11" id="KW-1185">Reference proteome</keyword>
<dbReference type="GO" id="GO:0005524">
    <property type="term" value="F:ATP binding"/>
    <property type="evidence" value="ECO:0007669"/>
    <property type="project" value="UniProtKB-KW"/>
</dbReference>
<dbReference type="EC" id="2.7.2.11" evidence="8"/>
<evidence type="ECO:0000313" key="10">
    <source>
        <dbReference type="EMBL" id="PPD58562.1"/>
    </source>
</evidence>
<dbReference type="InterPro" id="IPR036974">
    <property type="entry name" value="PUA_sf"/>
</dbReference>
<dbReference type="HAMAP" id="MF_00456">
    <property type="entry name" value="ProB"/>
    <property type="match status" value="1"/>
</dbReference>
<feature type="binding site" evidence="8">
    <location>
        <begin position="217"/>
        <end position="223"/>
    </location>
    <ligand>
        <name>ATP</name>
        <dbReference type="ChEBI" id="CHEBI:30616"/>
    </ligand>
</feature>
<dbReference type="InterPro" id="IPR019797">
    <property type="entry name" value="Glutamate_5-kinase_CS"/>
</dbReference>
<dbReference type="Gene3D" id="3.40.1160.10">
    <property type="entry name" value="Acetylglutamate kinase-like"/>
    <property type="match status" value="1"/>
</dbReference>
<name>A0A2P5P8C9_9CHLR</name>
<evidence type="ECO:0000256" key="4">
    <source>
        <dbReference type="ARBA" id="ARBA00022679"/>
    </source>
</evidence>
<dbReference type="FunFam" id="3.40.1160.10:FF:000018">
    <property type="entry name" value="Glutamate 5-kinase"/>
    <property type="match status" value="1"/>
</dbReference>
<feature type="binding site" evidence="8">
    <location>
        <position position="155"/>
    </location>
    <ligand>
        <name>substrate</name>
    </ligand>
</feature>
<proteinExistence type="inferred from homology"/>
<dbReference type="GO" id="GO:0005829">
    <property type="term" value="C:cytosol"/>
    <property type="evidence" value="ECO:0007669"/>
    <property type="project" value="TreeGrafter"/>
</dbReference>
<dbReference type="InterPro" id="IPR001057">
    <property type="entry name" value="Glu/AcGlu_kinase"/>
</dbReference>
<dbReference type="SUPFAM" id="SSF88697">
    <property type="entry name" value="PUA domain-like"/>
    <property type="match status" value="1"/>
</dbReference>
<evidence type="ECO:0000256" key="2">
    <source>
        <dbReference type="ARBA" id="ARBA00022605"/>
    </source>
</evidence>
<dbReference type="InterPro" id="IPR011529">
    <property type="entry name" value="Glu_5kinase"/>
</dbReference>
<feature type="binding site" evidence="8">
    <location>
        <position position="13"/>
    </location>
    <ligand>
        <name>ATP</name>
        <dbReference type="ChEBI" id="CHEBI:30616"/>
    </ligand>
</feature>
<evidence type="ECO:0000256" key="5">
    <source>
        <dbReference type="ARBA" id="ARBA00022741"/>
    </source>
</evidence>
<comment type="function">
    <text evidence="8">Catalyzes the transfer of a phosphate group to glutamate to form L-glutamate 5-phosphate.</text>
</comment>
<dbReference type="Pfam" id="PF00696">
    <property type="entry name" value="AA_kinase"/>
    <property type="match status" value="1"/>
</dbReference>
<dbReference type="RefSeq" id="WP_102330046.1">
    <property type="nucleotide sequence ID" value="NZ_CP058566.2"/>
</dbReference>
<keyword evidence="5 8" id="KW-0547">Nucleotide-binding</keyword>
<evidence type="ECO:0000256" key="8">
    <source>
        <dbReference type="HAMAP-Rule" id="MF_00456"/>
    </source>
</evidence>
<keyword evidence="3 8" id="KW-0641">Proline biosynthesis</keyword>
<sequence length="372" mass="39356">MTCELCYKRIVVKLGTNLLTGGSGKLDRDVMSGLIAQMANLAKQGGEIVVVSSGAIAAGKEKLGLYKKRKDIPFKQVLASVGQSRLMNVYDGLFAKYNLTVAQALLTKADLNDRSGYLNTRNTLLALIELGVITIVNENDVVAVDEIQEAKFGDNDNLSAMVANLIDADLLLILSDIDGLYTANPKDDPNATLIPVVERVTDEVEALAGGAGSNVGTGGMITKIEAAKLATASGVRVVITSGHAQDVIQRVSIGESLGTHFLPHARPDARHRWLVSGLSARGKIVIDTGAARAVAKCSSLLPAGVKSVDGAFKRGDIVRLLDEDGRQIGYGITNYDSMDVGRIKGAHTDAIASILGHNFGDEVIHRNNLAVC</sequence>
<dbReference type="InterPro" id="IPR015947">
    <property type="entry name" value="PUA-like_sf"/>
</dbReference>
<gene>
    <name evidence="8 10" type="primary">proB</name>
    <name evidence="10" type="ORF">JP09_001360</name>
</gene>
<keyword evidence="6 8" id="KW-0418">Kinase</keyword>
<dbReference type="AlphaFoldDB" id="A0A2P5P8C9"/>
<keyword evidence="1 8" id="KW-0963">Cytoplasm</keyword>
<dbReference type="EMBL" id="JQAN02000006">
    <property type="protein sequence ID" value="PPD58562.1"/>
    <property type="molecule type" value="Genomic_DNA"/>
</dbReference>
<dbReference type="PRINTS" id="PR00474">
    <property type="entry name" value="GLU5KINASE"/>
</dbReference>
<dbReference type="InterPro" id="IPR001048">
    <property type="entry name" value="Asp/Glu/Uridylate_kinase"/>
</dbReference>
<keyword evidence="4 8" id="KW-0808">Transferase</keyword>
<dbReference type="InterPro" id="IPR041739">
    <property type="entry name" value="G5K_ProB"/>
</dbReference>
<comment type="caution">
    <text evidence="10">The sequence shown here is derived from an EMBL/GenBank/DDBJ whole genome shotgun (WGS) entry which is preliminary data.</text>
</comment>
<feature type="binding site" evidence="8">
    <location>
        <position position="53"/>
    </location>
    <ligand>
        <name>substrate</name>
    </ligand>
</feature>
<keyword evidence="2 8" id="KW-0028">Amino-acid biosynthesis</keyword>
<dbReference type="GO" id="GO:0055129">
    <property type="term" value="P:L-proline biosynthetic process"/>
    <property type="evidence" value="ECO:0007669"/>
    <property type="project" value="UniProtKB-UniRule"/>
</dbReference>
<dbReference type="NCBIfam" id="TIGR01027">
    <property type="entry name" value="proB"/>
    <property type="match status" value="1"/>
</dbReference>
<protein>
    <recommendedName>
        <fullName evidence="8">Glutamate 5-kinase</fullName>
        <ecNumber evidence="8">2.7.2.11</ecNumber>
    </recommendedName>
    <alternativeName>
        <fullName evidence="8">Gamma-glutamyl kinase</fullName>
        <shortName evidence="8">GK</shortName>
    </alternativeName>
</protein>
<evidence type="ECO:0000256" key="7">
    <source>
        <dbReference type="ARBA" id="ARBA00022840"/>
    </source>
</evidence>
<dbReference type="InterPro" id="IPR036393">
    <property type="entry name" value="AceGlu_kinase-like_sf"/>
</dbReference>
<dbReference type="CDD" id="cd21157">
    <property type="entry name" value="PUA_G5K"/>
    <property type="match status" value="1"/>
</dbReference>
<dbReference type="InterPro" id="IPR005715">
    <property type="entry name" value="Glu_5kinase/COase_Synthase"/>
</dbReference>
<feature type="domain" description="PUA" evidence="9">
    <location>
        <begin position="282"/>
        <end position="364"/>
    </location>
</feature>
<dbReference type="PIRSF" id="PIRSF000729">
    <property type="entry name" value="GK"/>
    <property type="match status" value="1"/>
</dbReference>
<dbReference type="InterPro" id="IPR002478">
    <property type="entry name" value="PUA"/>
</dbReference>
<comment type="catalytic activity">
    <reaction evidence="8">
        <text>L-glutamate + ATP = L-glutamyl 5-phosphate + ADP</text>
        <dbReference type="Rhea" id="RHEA:14877"/>
        <dbReference type="ChEBI" id="CHEBI:29985"/>
        <dbReference type="ChEBI" id="CHEBI:30616"/>
        <dbReference type="ChEBI" id="CHEBI:58274"/>
        <dbReference type="ChEBI" id="CHEBI:456216"/>
        <dbReference type="EC" id="2.7.2.11"/>
    </reaction>
</comment>
<comment type="similarity">
    <text evidence="8">Belongs to the glutamate 5-kinase family.</text>
</comment>
<dbReference type="GO" id="GO:0004349">
    <property type="term" value="F:glutamate 5-kinase activity"/>
    <property type="evidence" value="ECO:0007669"/>
    <property type="project" value="UniProtKB-UniRule"/>
</dbReference>
<dbReference type="SMART" id="SM00359">
    <property type="entry name" value="PUA"/>
    <property type="match status" value="1"/>
</dbReference>
<evidence type="ECO:0000313" key="11">
    <source>
        <dbReference type="Proteomes" id="UP000235653"/>
    </source>
</evidence>
<dbReference type="CDD" id="cd04242">
    <property type="entry name" value="AAK_G5K_ProB"/>
    <property type="match status" value="1"/>
</dbReference>
<comment type="pathway">
    <text evidence="8">Amino-acid biosynthesis; L-proline biosynthesis; L-glutamate 5-semialdehyde from L-glutamate: step 1/2.</text>
</comment>
<feature type="binding site" evidence="8">
    <location>
        <position position="140"/>
    </location>
    <ligand>
        <name>substrate</name>
    </ligand>
</feature>
<dbReference type="PANTHER" id="PTHR43654">
    <property type="entry name" value="GLUTAMATE 5-KINASE"/>
    <property type="match status" value="1"/>
</dbReference>
<evidence type="ECO:0000256" key="3">
    <source>
        <dbReference type="ARBA" id="ARBA00022650"/>
    </source>
</evidence>
<feature type="binding site" evidence="8">
    <location>
        <begin position="175"/>
        <end position="176"/>
    </location>
    <ligand>
        <name>ATP</name>
        <dbReference type="ChEBI" id="CHEBI:30616"/>
    </ligand>
</feature>
<evidence type="ECO:0000256" key="1">
    <source>
        <dbReference type="ARBA" id="ARBA00022490"/>
    </source>
</evidence>
<dbReference type="PANTHER" id="PTHR43654:SF1">
    <property type="entry name" value="ISOPENTENYL PHOSPHATE KINASE"/>
    <property type="match status" value="1"/>
</dbReference>
<dbReference type="Pfam" id="PF01472">
    <property type="entry name" value="PUA"/>
    <property type="match status" value="1"/>
</dbReference>
<reference evidence="10 11" key="1">
    <citation type="journal article" date="2017" name="ISME J.">
        <title>Grape pomace compost harbors organohalide-respiring Dehalogenimonas species with novel reductive dehalogenase genes.</title>
        <authorList>
            <person name="Yang Y."/>
            <person name="Higgins S.A."/>
            <person name="Yan J."/>
            <person name="Simsir B."/>
            <person name="Chourey K."/>
            <person name="Iyer R."/>
            <person name="Hettich R.L."/>
            <person name="Baldwin B."/>
            <person name="Ogles D.M."/>
            <person name="Loffler F.E."/>
        </authorList>
    </citation>
    <scope>NUCLEOTIDE SEQUENCE [LARGE SCALE GENOMIC DNA]</scope>
    <source>
        <strain evidence="10 11">GP</strain>
    </source>
</reference>
<dbReference type="PROSITE" id="PS00902">
    <property type="entry name" value="GLUTAMATE_5_KINASE"/>
    <property type="match status" value="1"/>
</dbReference>
<accession>A0A2P5P8C9</accession>
<comment type="subcellular location">
    <subcellularLocation>
        <location evidence="8">Cytoplasm</location>
    </subcellularLocation>
</comment>
<dbReference type="PROSITE" id="PS50890">
    <property type="entry name" value="PUA"/>
    <property type="match status" value="1"/>
</dbReference>
<dbReference type="Proteomes" id="UP000235653">
    <property type="component" value="Unassembled WGS sequence"/>
</dbReference>
<dbReference type="OrthoDB" id="9804434at2"/>
<dbReference type="UniPathway" id="UPA00098">
    <property type="reaction ID" value="UER00359"/>
</dbReference>
<evidence type="ECO:0000259" key="9">
    <source>
        <dbReference type="SMART" id="SM00359"/>
    </source>
</evidence>
<organism evidence="10 11">
    <name type="scientific">Dehalogenimonas etheniformans</name>
    <dbReference type="NCBI Taxonomy" id="1536648"/>
    <lineage>
        <taxon>Bacteria</taxon>
        <taxon>Bacillati</taxon>
        <taxon>Chloroflexota</taxon>
        <taxon>Dehalococcoidia</taxon>
        <taxon>Dehalococcoidales</taxon>
        <taxon>Dehalococcoidaceae</taxon>
        <taxon>Dehalogenimonas</taxon>
    </lineage>
</organism>
<keyword evidence="7 8" id="KW-0067">ATP-binding</keyword>
<evidence type="ECO:0000256" key="6">
    <source>
        <dbReference type="ARBA" id="ARBA00022777"/>
    </source>
</evidence>